<evidence type="ECO:0000256" key="1">
    <source>
        <dbReference type="ARBA" id="ARBA00022723"/>
    </source>
</evidence>
<accession>A0A396H419</accession>
<evidence type="ECO:0000256" key="3">
    <source>
        <dbReference type="ARBA" id="ARBA00022833"/>
    </source>
</evidence>
<name>A0A396H419_MEDTR</name>
<sequence>MCKTFASSVTNLKCTPRFGYHEAQVHYTQSLSLWLQDLTYPNTTLSWNVIRGTGVITQKIFRSSSYYVALGNLEEEVKVELNLTVRAFLHNTTKAYYKCALTGSPCSMNIFFPHGSTAVLNTSNDEWYVKLTYGPRWLTYIIGIGSQPLSIISLRQY</sequence>
<evidence type="ECO:0000259" key="4">
    <source>
        <dbReference type="Pfam" id="PF16041"/>
    </source>
</evidence>
<keyword evidence="3" id="KW-0862">Zinc</keyword>
<evidence type="ECO:0000256" key="2">
    <source>
        <dbReference type="ARBA" id="ARBA00022771"/>
    </source>
</evidence>
<dbReference type="Proteomes" id="UP000265566">
    <property type="component" value="Chromosome 7"/>
</dbReference>
<proteinExistence type="predicted"/>
<feature type="domain" description="E3 ubiquitin-protein ligase APD1-4 middle" evidence="4">
    <location>
        <begin position="56"/>
        <end position="152"/>
    </location>
</feature>
<gene>
    <name evidence="5" type="ORF">MtrunA17_Chr7g0242491</name>
</gene>
<dbReference type="Gramene" id="rna40952">
    <property type="protein sequence ID" value="RHN46464.1"/>
    <property type="gene ID" value="gene40952"/>
</dbReference>
<dbReference type="PANTHER" id="PTHR46858">
    <property type="entry name" value="OS05G0521000 PROTEIN"/>
    <property type="match status" value="1"/>
</dbReference>
<evidence type="ECO:0000313" key="5">
    <source>
        <dbReference type="EMBL" id="RHN46464.1"/>
    </source>
</evidence>
<dbReference type="PANTHER" id="PTHR46858:SF5">
    <property type="entry name" value="E3 UBIQUITIN-PROTEIN LIGASE APD1-RELATED"/>
    <property type="match status" value="1"/>
</dbReference>
<dbReference type="EMBL" id="PSQE01000007">
    <property type="protein sequence ID" value="RHN46464.1"/>
    <property type="molecule type" value="Genomic_DNA"/>
</dbReference>
<protein>
    <recommendedName>
        <fullName evidence="4">E3 ubiquitin-protein ligase APD1-4 middle domain-containing protein</fullName>
    </recommendedName>
</protein>
<reference evidence="5" key="1">
    <citation type="journal article" date="2018" name="Nat. Plants">
        <title>Whole-genome landscape of Medicago truncatula symbiotic genes.</title>
        <authorList>
            <person name="Pecrix Y."/>
            <person name="Gamas P."/>
            <person name="Carrere S."/>
        </authorList>
    </citation>
    <scope>NUCLEOTIDE SEQUENCE</scope>
    <source>
        <tissue evidence="5">Leaves</tissue>
    </source>
</reference>
<dbReference type="GO" id="GO:0008270">
    <property type="term" value="F:zinc ion binding"/>
    <property type="evidence" value="ECO:0007669"/>
    <property type="project" value="UniProtKB-KW"/>
</dbReference>
<dbReference type="AlphaFoldDB" id="A0A396H419"/>
<keyword evidence="1" id="KW-0479">Metal-binding</keyword>
<dbReference type="InterPro" id="IPR032010">
    <property type="entry name" value="APD1-4_M"/>
</dbReference>
<organism evidence="5">
    <name type="scientific">Medicago truncatula</name>
    <name type="common">Barrel medic</name>
    <name type="synonym">Medicago tribuloides</name>
    <dbReference type="NCBI Taxonomy" id="3880"/>
    <lineage>
        <taxon>Eukaryota</taxon>
        <taxon>Viridiplantae</taxon>
        <taxon>Streptophyta</taxon>
        <taxon>Embryophyta</taxon>
        <taxon>Tracheophyta</taxon>
        <taxon>Spermatophyta</taxon>
        <taxon>Magnoliopsida</taxon>
        <taxon>eudicotyledons</taxon>
        <taxon>Gunneridae</taxon>
        <taxon>Pentapetalae</taxon>
        <taxon>rosids</taxon>
        <taxon>fabids</taxon>
        <taxon>Fabales</taxon>
        <taxon>Fabaceae</taxon>
        <taxon>Papilionoideae</taxon>
        <taxon>50 kb inversion clade</taxon>
        <taxon>NPAAA clade</taxon>
        <taxon>Hologalegina</taxon>
        <taxon>IRL clade</taxon>
        <taxon>Trifolieae</taxon>
        <taxon>Medicago</taxon>
    </lineage>
</organism>
<dbReference type="Pfam" id="PF16041">
    <property type="entry name" value="APD1-4_M"/>
    <property type="match status" value="1"/>
</dbReference>
<comment type="caution">
    <text evidence="5">The sequence shown here is derived from an EMBL/GenBank/DDBJ whole genome shotgun (WGS) entry which is preliminary data.</text>
</comment>
<keyword evidence="2" id="KW-0863">Zinc-finger</keyword>